<dbReference type="Proteomes" id="UP000483820">
    <property type="component" value="Chromosome V"/>
</dbReference>
<evidence type="ECO:0000313" key="3">
    <source>
        <dbReference type="Proteomes" id="UP000483820"/>
    </source>
</evidence>
<protein>
    <recommendedName>
        <fullName evidence="1">DUF38 domain-containing protein</fullName>
    </recommendedName>
</protein>
<dbReference type="GeneID" id="9809080"/>
<dbReference type="Pfam" id="PF01827">
    <property type="entry name" value="FTH"/>
    <property type="match status" value="1"/>
</dbReference>
<dbReference type="InterPro" id="IPR002900">
    <property type="entry name" value="DUF38/FTH_CAE_spp"/>
</dbReference>
<dbReference type="AlphaFoldDB" id="A0A6A5GI01"/>
<organism evidence="2 3">
    <name type="scientific">Caenorhabditis remanei</name>
    <name type="common">Caenorhabditis vulgaris</name>
    <dbReference type="NCBI Taxonomy" id="31234"/>
    <lineage>
        <taxon>Eukaryota</taxon>
        <taxon>Metazoa</taxon>
        <taxon>Ecdysozoa</taxon>
        <taxon>Nematoda</taxon>
        <taxon>Chromadorea</taxon>
        <taxon>Rhabditida</taxon>
        <taxon>Rhabditina</taxon>
        <taxon>Rhabditomorpha</taxon>
        <taxon>Rhabditoidea</taxon>
        <taxon>Rhabditidae</taxon>
        <taxon>Peloderinae</taxon>
        <taxon>Caenorhabditis</taxon>
    </lineage>
</organism>
<reference evidence="2 3" key="1">
    <citation type="submission" date="2019-12" db="EMBL/GenBank/DDBJ databases">
        <title>Chromosome-level assembly of the Caenorhabditis remanei genome.</title>
        <authorList>
            <person name="Teterina A.A."/>
            <person name="Willis J.H."/>
            <person name="Phillips P.C."/>
        </authorList>
    </citation>
    <scope>NUCLEOTIDE SEQUENCE [LARGE SCALE GENOMIC DNA]</scope>
    <source>
        <strain evidence="2 3">PX506</strain>
        <tissue evidence="2">Whole organism</tissue>
    </source>
</reference>
<dbReference type="CTD" id="9809080"/>
<sequence length="253" mass="29584">MPPSFLETPDLPMEMIMNNLGYPSIILGKTSDGYKDKTVENLIYLDAVFHDFKVALNTQNSPFELITVSPRTFFEKLEESMKSQKPIATERMEIYEESLEHARQIIQNADPKHLKSIGICRPESMIFIREDVKFESSKNIQNFSHFATASIQLENLNVETIRAIKRNYLQFHEYDKHLYVSNNVVENMFIDAFGTTFKPDEEWDENGEELDLNWFFSVPENEEKVLTVLKRHDSFEFSFIKKCSVPEGYVIRD</sequence>
<dbReference type="RefSeq" id="XP_053583140.1">
    <property type="nucleotide sequence ID" value="XM_053734227.1"/>
</dbReference>
<evidence type="ECO:0000313" key="2">
    <source>
        <dbReference type="EMBL" id="KAF1754820.1"/>
    </source>
</evidence>
<gene>
    <name evidence="2" type="ORF">GCK72_021384</name>
</gene>
<dbReference type="KEGG" id="crq:GCK72_021384"/>
<comment type="caution">
    <text evidence="2">The sequence shown here is derived from an EMBL/GenBank/DDBJ whole genome shotgun (WGS) entry which is preliminary data.</text>
</comment>
<accession>A0A6A5GI01</accession>
<proteinExistence type="predicted"/>
<evidence type="ECO:0000259" key="1">
    <source>
        <dbReference type="Pfam" id="PF01827"/>
    </source>
</evidence>
<dbReference type="EMBL" id="WUAV01000005">
    <property type="protein sequence ID" value="KAF1754820.1"/>
    <property type="molecule type" value="Genomic_DNA"/>
</dbReference>
<feature type="domain" description="DUF38" evidence="1">
    <location>
        <begin position="72"/>
        <end position="136"/>
    </location>
</feature>
<name>A0A6A5GI01_CAERE</name>